<sequence>MGVQTSPRNYQYLGSPQEGLYLKGPTPGMRPADALTAIQTMADHSQKWHDGTTSKNIRSSSSKDGLAALVLTLVLLVLNTASLAVTYLSKSVFEHRVFEGAVVSSIELFCTMRILREEKQEVRFDLRPSEWLDMVLIIMPPHKLHNFSTAFRERKLGVWFFLLAEFNARTLSLSSAEHQ</sequence>
<keyword evidence="1" id="KW-0812">Transmembrane</keyword>
<keyword evidence="1" id="KW-1133">Transmembrane helix</keyword>
<evidence type="ECO:0000313" key="2">
    <source>
        <dbReference type="EMBL" id="GJS60487.1"/>
    </source>
</evidence>
<keyword evidence="3" id="KW-1185">Reference proteome</keyword>
<protein>
    <submittedName>
        <fullName evidence="2">Uncharacterized protein</fullName>
    </submittedName>
</protein>
<evidence type="ECO:0000256" key="1">
    <source>
        <dbReference type="SAM" id="Phobius"/>
    </source>
</evidence>
<evidence type="ECO:0000313" key="3">
    <source>
        <dbReference type="Proteomes" id="UP001151760"/>
    </source>
</evidence>
<name>A0ABQ4X5V6_9ASTR</name>
<dbReference type="Proteomes" id="UP001151760">
    <property type="component" value="Unassembled WGS sequence"/>
</dbReference>
<comment type="caution">
    <text evidence="2">The sequence shown here is derived from an EMBL/GenBank/DDBJ whole genome shotgun (WGS) entry which is preliminary data.</text>
</comment>
<accession>A0ABQ4X5V6</accession>
<keyword evidence="1" id="KW-0472">Membrane</keyword>
<gene>
    <name evidence="2" type="ORF">Tco_0655271</name>
</gene>
<reference evidence="2" key="2">
    <citation type="submission" date="2022-01" db="EMBL/GenBank/DDBJ databases">
        <authorList>
            <person name="Yamashiro T."/>
            <person name="Shiraishi A."/>
            <person name="Satake H."/>
            <person name="Nakayama K."/>
        </authorList>
    </citation>
    <scope>NUCLEOTIDE SEQUENCE</scope>
</reference>
<reference evidence="2" key="1">
    <citation type="journal article" date="2022" name="Int. J. Mol. Sci.">
        <title>Draft Genome of Tanacetum Coccineum: Genomic Comparison of Closely Related Tanacetum-Family Plants.</title>
        <authorList>
            <person name="Yamashiro T."/>
            <person name="Shiraishi A."/>
            <person name="Nakayama K."/>
            <person name="Satake H."/>
        </authorList>
    </citation>
    <scope>NUCLEOTIDE SEQUENCE</scope>
</reference>
<feature type="transmembrane region" description="Helical" evidence="1">
    <location>
        <begin position="65"/>
        <end position="85"/>
    </location>
</feature>
<dbReference type="EMBL" id="BQNB010009223">
    <property type="protein sequence ID" value="GJS60487.1"/>
    <property type="molecule type" value="Genomic_DNA"/>
</dbReference>
<organism evidence="2 3">
    <name type="scientific">Tanacetum coccineum</name>
    <dbReference type="NCBI Taxonomy" id="301880"/>
    <lineage>
        <taxon>Eukaryota</taxon>
        <taxon>Viridiplantae</taxon>
        <taxon>Streptophyta</taxon>
        <taxon>Embryophyta</taxon>
        <taxon>Tracheophyta</taxon>
        <taxon>Spermatophyta</taxon>
        <taxon>Magnoliopsida</taxon>
        <taxon>eudicotyledons</taxon>
        <taxon>Gunneridae</taxon>
        <taxon>Pentapetalae</taxon>
        <taxon>asterids</taxon>
        <taxon>campanulids</taxon>
        <taxon>Asterales</taxon>
        <taxon>Asteraceae</taxon>
        <taxon>Asteroideae</taxon>
        <taxon>Anthemideae</taxon>
        <taxon>Anthemidinae</taxon>
        <taxon>Tanacetum</taxon>
    </lineage>
</organism>
<proteinExistence type="predicted"/>